<evidence type="ECO:0000256" key="2">
    <source>
        <dbReference type="ARBA" id="ARBA00022670"/>
    </source>
</evidence>
<organism evidence="6 7">
    <name type="scientific">Dreissena polymorpha</name>
    <name type="common">Zebra mussel</name>
    <name type="synonym">Mytilus polymorpha</name>
    <dbReference type="NCBI Taxonomy" id="45954"/>
    <lineage>
        <taxon>Eukaryota</taxon>
        <taxon>Metazoa</taxon>
        <taxon>Spiralia</taxon>
        <taxon>Lophotrochozoa</taxon>
        <taxon>Mollusca</taxon>
        <taxon>Bivalvia</taxon>
        <taxon>Autobranchia</taxon>
        <taxon>Heteroconchia</taxon>
        <taxon>Euheterodonta</taxon>
        <taxon>Imparidentia</taxon>
        <taxon>Neoheterodontei</taxon>
        <taxon>Myida</taxon>
        <taxon>Dreissenoidea</taxon>
        <taxon>Dreissenidae</taxon>
        <taxon>Dreissena</taxon>
    </lineage>
</organism>
<protein>
    <recommendedName>
        <fullName evidence="5">Ubiquitin-like domain-containing protein</fullName>
    </recommendedName>
</protein>
<dbReference type="PANTHER" id="PTHR15397:SF3">
    <property type="entry name" value="DNA DAMAGE INDUCIBLE 1 HOMOLOG 2"/>
    <property type="match status" value="1"/>
</dbReference>
<dbReference type="Proteomes" id="UP000828390">
    <property type="component" value="Unassembled WGS sequence"/>
</dbReference>
<reference evidence="6" key="1">
    <citation type="journal article" date="2019" name="bioRxiv">
        <title>The Genome of the Zebra Mussel, Dreissena polymorpha: A Resource for Invasive Species Research.</title>
        <authorList>
            <person name="McCartney M.A."/>
            <person name="Auch B."/>
            <person name="Kono T."/>
            <person name="Mallez S."/>
            <person name="Zhang Y."/>
            <person name="Obille A."/>
            <person name="Becker A."/>
            <person name="Abrahante J.E."/>
            <person name="Garbe J."/>
            <person name="Badalamenti J.P."/>
            <person name="Herman A."/>
            <person name="Mangelson H."/>
            <person name="Liachko I."/>
            <person name="Sullivan S."/>
            <person name="Sone E.D."/>
            <person name="Koren S."/>
            <person name="Silverstein K.A.T."/>
            <person name="Beckman K.B."/>
            <person name="Gohl D.M."/>
        </authorList>
    </citation>
    <scope>NUCLEOTIDE SEQUENCE</scope>
    <source>
        <strain evidence="6">Duluth1</strain>
        <tissue evidence="6">Whole animal</tissue>
    </source>
</reference>
<dbReference type="CDD" id="cd01796">
    <property type="entry name" value="Ubl_Ddi1_like"/>
    <property type="match status" value="1"/>
</dbReference>
<comment type="caution">
    <text evidence="6">The sequence shown here is derived from an EMBL/GenBank/DDBJ whole genome shotgun (WGS) entry which is preliminary data.</text>
</comment>
<sequence length="76" mass="8642">MHLPRTTLGDKLISIEVSQELEVQNLKAQCEFELGIALSTIVLTWEGRPLHDNQKMLKEYGIKDGDMLLLQHVQPS</sequence>
<dbReference type="SUPFAM" id="SSF54236">
    <property type="entry name" value="Ubiquitin-like"/>
    <property type="match status" value="1"/>
</dbReference>
<dbReference type="AlphaFoldDB" id="A0A9D3Y487"/>
<dbReference type="PANTHER" id="PTHR15397">
    <property type="entry name" value="SODIUM-GLUCOSE COTRANSPORTER REGULATORY PROTEIN -RELATED"/>
    <property type="match status" value="1"/>
</dbReference>
<evidence type="ECO:0000313" key="6">
    <source>
        <dbReference type="EMBL" id="KAH3691495.1"/>
    </source>
</evidence>
<dbReference type="GO" id="GO:0006508">
    <property type="term" value="P:proteolysis"/>
    <property type="evidence" value="ECO:0007669"/>
    <property type="project" value="UniProtKB-KW"/>
</dbReference>
<gene>
    <name evidence="6" type="ORF">DPMN_193025</name>
</gene>
<keyword evidence="4" id="KW-0378">Hydrolase</keyword>
<dbReference type="GO" id="GO:0004190">
    <property type="term" value="F:aspartic-type endopeptidase activity"/>
    <property type="evidence" value="ECO:0007669"/>
    <property type="project" value="UniProtKB-KW"/>
</dbReference>
<dbReference type="PROSITE" id="PS50053">
    <property type="entry name" value="UBIQUITIN_2"/>
    <property type="match status" value="1"/>
</dbReference>
<dbReference type="InterPro" id="IPR033882">
    <property type="entry name" value="DDI1_N"/>
</dbReference>
<evidence type="ECO:0000256" key="1">
    <source>
        <dbReference type="ARBA" id="ARBA00009136"/>
    </source>
</evidence>
<keyword evidence="2" id="KW-0645">Protease</keyword>
<reference evidence="6" key="2">
    <citation type="submission" date="2020-11" db="EMBL/GenBank/DDBJ databases">
        <authorList>
            <person name="McCartney M.A."/>
            <person name="Auch B."/>
            <person name="Kono T."/>
            <person name="Mallez S."/>
            <person name="Becker A."/>
            <person name="Gohl D.M."/>
            <person name="Silverstein K.A.T."/>
            <person name="Koren S."/>
            <person name="Bechman K.B."/>
            <person name="Herman A."/>
            <person name="Abrahante J.E."/>
            <person name="Garbe J."/>
        </authorList>
    </citation>
    <scope>NUCLEOTIDE SEQUENCE</scope>
    <source>
        <strain evidence="6">Duluth1</strain>
        <tissue evidence="6">Whole animal</tissue>
    </source>
</reference>
<evidence type="ECO:0000256" key="4">
    <source>
        <dbReference type="ARBA" id="ARBA00022801"/>
    </source>
</evidence>
<keyword evidence="3" id="KW-0064">Aspartyl protease</keyword>
<feature type="domain" description="Ubiquitin-like" evidence="5">
    <location>
        <begin position="1"/>
        <end position="76"/>
    </location>
</feature>
<evidence type="ECO:0000256" key="3">
    <source>
        <dbReference type="ARBA" id="ARBA00022750"/>
    </source>
</evidence>
<accession>A0A9D3Y487</accession>
<keyword evidence="7" id="KW-1185">Reference proteome</keyword>
<dbReference type="EMBL" id="JAIWYP010000035">
    <property type="protein sequence ID" value="KAH3691495.1"/>
    <property type="molecule type" value="Genomic_DNA"/>
</dbReference>
<dbReference type="Pfam" id="PF00240">
    <property type="entry name" value="ubiquitin"/>
    <property type="match status" value="1"/>
</dbReference>
<dbReference type="InterPro" id="IPR029071">
    <property type="entry name" value="Ubiquitin-like_domsf"/>
</dbReference>
<name>A0A9D3Y487_DREPO</name>
<comment type="similarity">
    <text evidence="1">Belongs to the DDI1 family.</text>
</comment>
<proteinExistence type="inferred from homology"/>
<dbReference type="Gene3D" id="3.10.20.90">
    <property type="entry name" value="Phosphatidylinositol 3-kinase Catalytic Subunit, Chain A, domain 1"/>
    <property type="match status" value="1"/>
</dbReference>
<evidence type="ECO:0000259" key="5">
    <source>
        <dbReference type="PROSITE" id="PS50053"/>
    </source>
</evidence>
<dbReference type="InterPro" id="IPR000626">
    <property type="entry name" value="Ubiquitin-like_dom"/>
</dbReference>
<evidence type="ECO:0000313" key="7">
    <source>
        <dbReference type="Proteomes" id="UP000828390"/>
    </source>
</evidence>